<gene>
    <name evidence="1" type="ORF">I302_03478</name>
    <name evidence="2" type="ORF">I302_100104</name>
</gene>
<evidence type="ECO:0000313" key="3">
    <source>
        <dbReference type="Proteomes" id="UP000092730"/>
    </source>
</evidence>
<dbReference type="GeneID" id="30207877"/>
<evidence type="ECO:0000313" key="2">
    <source>
        <dbReference type="EMBL" id="WVW78153.1"/>
    </source>
</evidence>
<dbReference type="RefSeq" id="XP_019046875.1">
    <property type="nucleotide sequence ID" value="XM_019190127.1"/>
</dbReference>
<proteinExistence type="predicted"/>
<reference evidence="1" key="1">
    <citation type="submission" date="2013-07" db="EMBL/GenBank/DDBJ databases">
        <title>The Genome Sequence of Cryptococcus bestiolae CBS10118.</title>
        <authorList>
            <consortium name="The Broad Institute Genome Sequencing Platform"/>
            <person name="Cuomo C."/>
            <person name="Litvintseva A."/>
            <person name="Chen Y."/>
            <person name="Heitman J."/>
            <person name="Sun S."/>
            <person name="Springer D."/>
            <person name="Dromer F."/>
            <person name="Young S.K."/>
            <person name="Zeng Q."/>
            <person name="Gargeya S."/>
            <person name="Fitzgerald M."/>
            <person name="Abouelleil A."/>
            <person name="Alvarado L."/>
            <person name="Berlin A.M."/>
            <person name="Chapman S.B."/>
            <person name="Dewar J."/>
            <person name="Goldberg J."/>
            <person name="Griggs A."/>
            <person name="Gujja S."/>
            <person name="Hansen M."/>
            <person name="Howarth C."/>
            <person name="Imamovic A."/>
            <person name="Larimer J."/>
            <person name="McCowan C."/>
            <person name="Murphy C."/>
            <person name="Pearson M."/>
            <person name="Priest M."/>
            <person name="Roberts A."/>
            <person name="Saif S."/>
            <person name="Shea T."/>
            <person name="Sykes S."/>
            <person name="Wortman J."/>
            <person name="Nusbaum C."/>
            <person name="Birren B."/>
        </authorList>
    </citation>
    <scope>NUCLEOTIDE SEQUENCE [LARGE SCALE GENOMIC DNA]</scope>
    <source>
        <strain evidence="1">CBS 10118</strain>
    </source>
</reference>
<organism evidence="1">
    <name type="scientific">Kwoniella bestiolae CBS 10118</name>
    <dbReference type="NCBI Taxonomy" id="1296100"/>
    <lineage>
        <taxon>Eukaryota</taxon>
        <taxon>Fungi</taxon>
        <taxon>Dikarya</taxon>
        <taxon>Basidiomycota</taxon>
        <taxon>Agaricomycotina</taxon>
        <taxon>Tremellomycetes</taxon>
        <taxon>Tremellales</taxon>
        <taxon>Cryptococcaceae</taxon>
        <taxon>Kwoniella</taxon>
    </lineage>
</organism>
<sequence length="223" mass="25867">MNLPQHTKDTINKLKNLIIPNLESAKALAQFLDPSYLRRHMDQHSHSKKKCDHPPPHYFTQITSISLGPELSHSIYKASDLEYLHIHKILRTLKCILRPTHLCLTADPVHLRGNEEYFEDLNDNPQVMGLISRIYDMGRCCIDAVLKNVRIQLSNLPHLRTDHLRSENIEGAFMRWHDGDLSEYGLTLRDMGRGCKRAARWCERNLRVVNKEDAEPRLSCEGR</sequence>
<accession>A0A1B9G444</accession>
<keyword evidence="3" id="KW-1185">Reference proteome</keyword>
<reference evidence="2" key="4">
    <citation type="submission" date="2024-02" db="EMBL/GenBank/DDBJ databases">
        <title>Comparative genomics of Cryptococcus and Kwoniella reveals pathogenesis evolution and contrasting modes of karyotype evolution via chromosome fusion or intercentromeric recombination.</title>
        <authorList>
            <person name="Coelho M.A."/>
            <person name="David-Palma M."/>
            <person name="Shea T."/>
            <person name="Bowers K."/>
            <person name="McGinley-Smith S."/>
            <person name="Mohammad A.W."/>
            <person name="Gnirke A."/>
            <person name="Yurkov A.M."/>
            <person name="Nowrousian M."/>
            <person name="Sun S."/>
            <person name="Cuomo C.A."/>
            <person name="Heitman J."/>
        </authorList>
    </citation>
    <scope>NUCLEOTIDE SEQUENCE</scope>
    <source>
        <strain evidence="2">CBS 10118</strain>
    </source>
</reference>
<dbReference type="EMBL" id="CP144541">
    <property type="protein sequence ID" value="WVW78153.1"/>
    <property type="molecule type" value="Genomic_DNA"/>
</dbReference>
<dbReference type="AlphaFoldDB" id="A0A1B9G444"/>
<reference evidence="2" key="2">
    <citation type="submission" date="2013-07" db="EMBL/GenBank/DDBJ databases">
        <authorList>
            <consortium name="The Broad Institute Genome Sequencing Platform"/>
            <person name="Cuomo C."/>
            <person name="Litvintseva A."/>
            <person name="Chen Y."/>
            <person name="Heitman J."/>
            <person name="Sun S."/>
            <person name="Springer D."/>
            <person name="Dromer F."/>
            <person name="Young S.K."/>
            <person name="Zeng Q."/>
            <person name="Gargeya S."/>
            <person name="Fitzgerald M."/>
            <person name="Abouelleil A."/>
            <person name="Alvarado L."/>
            <person name="Berlin A.M."/>
            <person name="Chapman S.B."/>
            <person name="Dewar J."/>
            <person name="Goldberg J."/>
            <person name="Griggs A."/>
            <person name="Gujja S."/>
            <person name="Hansen M."/>
            <person name="Howarth C."/>
            <person name="Imamovic A."/>
            <person name="Larimer J."/>
            <person name="McCowan C."/>
            <person name="Murphy C."/>
            <person name="Pearson M."/>
            <person name="Priest M."/>
            <person name="Roberts A."/>
            <person name="Saif S."/>
            <person name="Shea T."/>
            <person name="Sykes S."/>
            <person name="Wortman J."/>
            <person name="Nusbaum C."/>
            <person name="Birren B."/>
        </authorList>
    </citation>
    <scope>NUCLEOTIDE SEQUENCE</scope>
    <source>
        <strain evidence="2">CBS 10118</strain>
    </source>
</reference>
<dbReference type="EMBL" id="KI894020">
    <property type="protein sequence ID" value="OCF25805.1"/>
    <property type="molecule type" value="Genomic_DNA"/>
</dbReference>
<protein>
    <submittedName>
        <fullName evidence="1">Uncharacterized protein</fullName>
    </submittedName>
</protein>
<name>A0A1B9G444_9TREE</name>
<dbReference type="Proteomes" id="UP000092730">
    <property type="component" value="Chromosome 1"/>
</dbReference>
<dbReference type="VEuPathDB" id="FungiDB:I302_03478"/>
<evidence type="ECO:0000313" key="1">
    <source>
        <dbReference type="EMBL" id="OCF25805.1"/>
    </source>
</evidence>
<reference evidence="1" key="3">
    <citation type="submission" date="2014-01" db="EMBL/GenBank/DDBJ databases">
        <title>Evolution of pathogenesis and genome organization in the Tremellales.</title>
        <authorList>
            <person name="Cuomo C."/>
            <person name="Litvintseva A."/>
            <person name="Heitman J."/>
            <person name="Chen Y."/>
            <person name="Sun S."/>
            <person name="Springer D."/>
            <person name="Dromer F."/>
            <person name="Young S."/>
            <person name="Zeng Q."/>
            <person name="Chapman S."/>
            <person name="Gujja S."/>
            <person name="Saif S."/>
            <person name="Birren B."/>
        </authorList>
    </citation>
    <scope>NUCLEOTIDE SEQUENCE</scope>
    <source>
        <strain evidence="1">CBS 10118</strain>
    </source>
</reference>
<dbReference type="KEGG" id="kbi:30207877"/>